<comment type="caution">
    <text evidence="2">The sequence shown here is derived from an EMBL/GenBank/DDBJ whole genome shotgun (WGS) entry which is preliminary data.</text>
</comment>
<evidence type="ECO:0000313" key="3">
    <source>
        <dbReference type="Proteomes" id="UP001153148"/>
    </source>
</evidence>
<keyword evidence="3" id="KW-1185">Reference proteome</keyword>
<proteinExistence type="predicted"/>
<dbReference type="EMBL" id="CAJPIN010000538">
    <property type="protein sequence ID" value="CAG2053632.1"/>
    <property type="molecule type" value="Genomic_DNA"/>
</dbReference>
<evidence type="ECO:0000313" key="2">
    <source>
        <dbReference type="EMBL" id="CAG2053632.1"/>
    </source>
</evidence>
<evidence type="ECO:0000256" key="1">
    <source>
        <dbReference type="SAM" id="MobiDB-lite"/>
    </source>
</evidence>
<organism evidence="2 3">
    <name type="scientific">Timema podura</name>
    <name type="common">Walking stick</name>
    <dbReference type="NCBI Taxonomy" id="61482"/>
    <lineage>
        <taxon>Eukaryota</taxon>
        <taxon>Metazoa</taxon>
        <taxon>Ecdysozoa</taxon>
        <taxon>Arthropoda</taxon>
        <taxon>Hexapoda</taxon>
        <taxon>Insecta</taxon>
        <taxon>Pterygota</taxon>
        <taxon>Neoptera</taxon>
        <taxon>Polyneoptera</taxon>
        <taxon>Phasmatodea</taxon>
        <taxon>Timematodea</taxon>
        <taxon>Timematoidea</taxon>
        <taxon>Timematidae</taxon>
        <taxon>Timema</taxon>
    </lineage>
</organism>
<reference evidence="2" key="1">
    <citation type="submission" date="2021-03" db="EMBL/GenBank/DDBJ databases">
        <authorList>
            <person name="Tran Van P."/>
        </authorList>
    </citation>
    <scope>NUCLEOTIDE SEQUENCE</scope>
</reference>
<accession>A0ABN7NJH5</accession>
<feature type="region of interest" description="Disordered" evidence="1">
    <location>
        <begin position="170"/>
        <end position="202"/>
    </location>
</feature>
<sequence length="254" mass="29050">MPPRAFLVPTAIGCGIQIFSRSMGCIIKVNKTVEYPECCPIHYCPKYKTSRFEQTVRHIPPELIGRNKIGTRRSGRYYALHSYYDTPMRGVNLMHERRGFGGSQSKDDEPKYVIFLKPALRLFNTENKLQYAHVQSKMAQDGRWKNCPAINRKKHSLPLRDLNRNIASHQVKPPEVAQGPSQGGYELGTSPRQERESSSPVQYPVLQPVRVIRLSNNYNNGLGIGKVEFRSTNYLEQGDEKALETKWKIDVNET</sequence>
<protein>
    <submittedName>
        <fullName evidence="2">Uncharacterized protein</fullName>
    </submittedName>
</protein>
<gene>
    <name evidence="2" type="ORF">TPAB3V08_LOCUS683</name>
</gene>
<dbReference type="Proteomes" id="UP001153148">
    <property type="component" value="Unassembled WGS sequence"/>
</dbReference>
<name>A0ABN7NJH5_TIMPD</name>